<sequence>MSLRTVTANEGLKQYVINAYRSVNTLNPLKVTSADWISVAGSAARINLKLPAGNEPHAPTPNFLNFLHSHPRYTLPGVYIRGFLYYHVPYPSQFLSGGLRFRCVNNNIPARFPGGYDLENRLGLPWTIPLARMLGKSARFALFVRQLEIDGFLTKVQLKQAARLLQYNPERDLVNQRPGTAPAFVHAVGQPFAIDLSVPVRVAVTGPHRVLKTTVYPAVTSRGGAIVRFERVDEDPEREELCLRVVTPLPDYHDRLRPYYGDQRPLLHPMCEDYLPEFRHLAPLSAGDVLPDPYSKDSAPWVWKTAPPANDAALHCLLHPPEHFPPLPFSVAASPLDPTLPAIPVVPPTSLPPAPSTPPLAFGIKSSSKKSPAPAVPPSPMGTGWGLPAELVPPSPETLFPAAERERQGKERRNERAHQEAGKGWRGGAIRTRGDGSRGGSSSGSSMGLLGFGVGRQRWS</sequence>
<dbReference type="EMBL" id="JACAZI010000002">
    <property type="protein sequence ID" value="KAF7368715.1"/>
    <property type="molecule type" value="Genomic_DNA"/>
</dbReference>
<dbReference type="Proteomes" id="UP000620124">
    <property type="component" value="Unassembled WGS sequence"/>
</dbReference>
<evidence type="ECO:0000313" key="3">
    <source>
        <dbReference type="Proteomes" id="UP000620124"/>
    </source>
</evidence>
<name>A0A8H6YX59_9AGAR</name>
<accession>A0A8H6YX59</accession>
<proteinExistence type="predicted"/>
<reference evidence="2" key="1">
    <citation type="submission" date="2020-05" db="EMBL/GenBank/DDBJ databases">
        <title>Mycena genomes resolve the evolution of fungal bioluminescence.</title>
        <authorList>
            <person name="Tsai I.J."/>
        </authorList>
    </citation>
    <scope>NUCLEOTIDE SEQUENCE</scope>
    <source>
        <strain evidence="2">CCC161011</strain>
    </source>
</reference>
<comment type="caution">
    <text evidence="2">The sequence shown here is derived from an EMBL/GenBank/DDBJ whole genome shotgun (WGS) entry which is preliminary data.</text>
</comment>
<organism evidence="2 3">
    <name type="scientific">Mycena venus</name>
    <dbReference type="NCBI Taxonomy" id="2733690"/>
    <lineage>
        <taxon>Eukaryota</taxon>
        <taxon>Fungi</taxon>
        <taxon>Dikarya</taxon>
        <taxon>Basidiomycota</taxon>
        <taxon>Agaricomycotina</taxon>
        <taxon>Agaricomycetes</taxon>
        <taxon>Agaricomycetidae</taxon>
        <taxon>Agaricales</taxon>
        <taxon>Marasmiineae</taxon>
        <taxon>Mycenaceae</taxon>
        <taxon>Mycena</taxon>
    </lineage>
</organism>
<protein>
    <submittedName>
        <fullName evidence="2">Uncharacterized protein</fullName>
    </submittedName>
</protein>
<gene>
    <name evidence="2" type="ORF">MVEN_00196200</name>
</gene>
<feature type="compositionally biased region" description="Low complexity" evidence="1">
    <location>
        <begin position="359"/>
        <end position="373"/>
    </location>
</feature>
<feature type="region of interest" description="Disordered" evidence="1">
    <location>
        <begin position="353"/>
        <end position="460"/>
    </location>
</feature>
<evidence type="ECO:0000313" key="2">
    <source>
        <dbReference type="EMBL" id="KAF7368715.1"/>
    </source>
</evidence>
<dbReference type="OrthoDB" id="2750929at2759"/>
<feature type="compositionally biased region" description="Basic and acidic residues" evidence="1">
    <location>
        <begin position="403"/>
        <end position="423"/>
    </location>
</feature>
<dbReference type="AlphaFoldDB" id="A0A8H6YX59"/>
<keyword evidence="3" id="KW-1185">Reference proteome</keyword>
<evidence type="ECO:0000256" key="1">
    <source>
        <dbReference type="SAM" id="MobiDB-lite"/>
    </source>
</evidence>